<organism evidence="3 4">
    <name type="scientific">Streptomyces chitinivorans</name>
    <dbReference type="NCBI Taxonomy" id="1257027"/>
    <lineage>
        <taxon>Bacteria</taxon>
        <taxon>Bacillati</taxon>
        <taxon>Actinomycetota</taxon>
        <taxon>Actinomycetes</taxon>
        <taxon>Kitasatosporales</taxon>
        <taxon>Streptomycetaceae</taxon>
        <taxon>Streptomyces</taxon>
    </lineage>
</organism>
<dbReference type="InterPro" id="IPR014044">
    <property type="entry name" value="CAP_dom"/>
</dbReference>
<dbReference type="InterPro" id="IPR035940">
    <property type="entry name" value="CAP_sf"/>
</dbReference>
<evidence type="ECO:0000313" key="3">
    <source>
        <dbReference type="EMBL" id="MFH0248092.1"/>
    </source>
</evidence>
<accession>A0ABW7HQE0</accession>
<dbReference type="PANTHER" id="PTHR31157:SF1">
    <property type="entry name" value="SCP DOMAIN-CONTAINING PROTEIN"/>
    <property type="match status" value="1"/>
</dbReference>
<feature type="region of interest" description="Disordered" evidence="1">
    <location>
        <begin position="1"/>
        <end position="24"/>
    </location>
</feature>
<dbReference type="Pfam" id="PF00188">
    <property type="entry name" value="CAP"/>
    <property type="match status" value="1"/>
</dbReference>
<keyword evidence="4" id="KW-1185">Reference proteome</keyword>
<dbReference type="Gene3D" id="3.40.33.10">
    <property type="entry name" value="CAP"/>
    <property type="match status" value="1"/>
</dbReference>
<feature type="compositionally biased region" description="Low complexity" evidence="1">
    <location>
        <begin position="58"/>
        <end position="96"/>
    </location>
</feature>
<comment type="caution">
    <text evidence="3">The sequence shown here is derived from an EMBL/GenBank/DDBJ whole genome shotgun (WGS) entry which is preliminary data.</text>
</comment>
<name>A0ABW7HQE0_9ACTN</name>
<dbReference type="RefSeq" id="WP_279949218.1">
    <property type="nucleotide sequence ID" value="NZ_BAABEN010000011.1"/>
</dbReference>
<protein>
    <submittedName>
        <fullName evidence="3">CAP domain-containing protein</fullName>
    </submittedName>
</protein>
<feature type="compositionally biased region" description="Low complexity" evidence="1">
    <location>
        <begin position="164"/>
        <end position="173"/>
    </location>
</feature>
<feature type="compositionally biased region" description="Low complexity" evidence="1">
    <location>
        <begin position="113"/>
        <end position="128"/>
    </location>
</feature>
<evidence type="ECO:0000313" key="4">
    <source>
        <dbReference type="Proteomes" id="UP001607069"/>
    </source>
</evidence>
<evidence type="ECO:0000259" key="2">
    <source>
        <dbReference type="Pfam" id="PF00188"/>
    </source>
</evidence>
<sequence>MSSRRADRSRHRSHARSKGTPSARDIVLALSVVTMAAGAGLTVAAGGGQGGPADRVAADASGTAHDTGAGTAGGASPSTSPGPDRSASASPDADGAGKSGKSGKSGEPGGSGKPARGAAPSASAPASGTTGGAEQDRPARSEPGRAAGSEGTAESGVGKGAGAPGADAPEDGGPQAQVLALVNRERAAAGCRPVTADARLARAAEDYSDTMAASGVLSHTGPDGSTMAGRVEAAGYAWSNLGENIAQGQPDAASVMKAWMNSPGHRANILNCAFEELGVGVHFGDGGPWWTQNFGTGR</sequence>
<dbReference type="EMBL" id="JBIHMK010000018">
    <property type="protein sequence ID" value="MFH0248092.1"/>
    <property type="molecule type" value="Genomic_DNA"/>
</dbReference>
<feature type="region of interest" description="Disordered" evidence="1">
    <location>
        <begin position="42"/>
        <end position="173"/>
    </location>
</feature>
<reference evidence="3 4" key="1">
    <citation type="submission" date="2024-10" db="EMBL/GenBank/DDBJ databases">
        <authorList>
            <person name="Cho J.-C."/>
        </authorList>
    </citation>
    <scope>NUCLEOTIDE SEQUENCE [LARGE SCALE GENOMIC DNA]</scope>
    <source>
        <strain evidence="3 4">KCTC29696</strain>
    </source>
</reference>
<dbReference type="PANTHER" id="PTHR31157">
    <property type="entry name" value="SCP DOMAIN-CONTAINING PROTEIN"/>
    <property type="match status" value="1"/>
</dbReference>
<gene>
    <name evidence="3" type="ORF">ACG5V6_07680</name>
</gene>
<feature type="domain" description="SCP" evidence="2">
    <location>
        <begin position="179"/>
        <end position="294"/>
    </location>
</feature>
<feature type="compositionally biased region" description="Basic and acidic residues" evidence="1">
    <location>
        <begin position="134"/>
        <end position="143"/>
    </location>
</feature>
<feature type="compositionally biased region" description="Basic residues" evidence="1">
    <location>
        <begin position="7"/>
        <end position="17"/>
    </location>
</feature>
<evidence type="ECO:0000256" key="1">
    <source>
        <dbReference type="SAM" id="MobiDB-lite"/>
    </source>
</evidence>
<dbReference type="CDD" id="cd05379">
    <property type="entry name" value="CAP_bacterial"/>
    <property type="match status" value="1"/>
</dbReference>
<dbReference type="Proteomes" id="UP001607069">
    <property type="component" value="Unassembled WGS sequence"/>
</dbReference>
<proteinExistence type="predicted"/>
<dbReference type="SUPFAM" id="SSF55797">
    <property type="entry name" value="PR-1-like"/>
    <property type="match status" value="1"/>
</dbReference>